<dbReference type="AlphaFoldDB" id="A0A1V1NZY7"/>
<organism evidence="3 4">
    <name type="scientific">Candidatus Magnetoglobus multicellularis str. Araruama</name>
    <dbReference type="NCBI Taxonomy" id="890399"/>
    <lineage>
        <taxon>Bacteria</taxon>
        <taxon>Pseudomonadati</taxon>
        <taxon>Thermodesulfobacteriota</taxon>
        <taxon>Desulfobacteria</taxon>
        <taxon>Desulfobacterales</taxon>
        <taxon>Desulfobacteraceae</taxon>
        <taxon>Candidatus Magnetoglobus</taxon>
    </lineage>
</organism>
<evidence type="ECO:0000259" key="2">
    <source>
        <dbReference type="Pfam" id="PF13635"/>
    </source>
</evidence>
<dbReference type="PANTHER" id="PTHR43566">
    <property type="entry name" value="CONSERVED PROTEIN"/>
    <property type="match status" value="1"/>
</dbReference>
<name>A0A1V1NZY7_9BACT</name>
<dbReference type="Pfam" id="PF13635">
    <property type="entry name" value="DUF4143"/>
    <property type="match status" value="1"/>
</dbReference>
<proteinExistence type="predicted"/>
<protein>
    <submittedName>
        <fullName evidence="3">ATPase AAA family</fullName>
    </submittedName>
</protein>
<evidence type="ECO:0000259" key="1">
    <source>
        <dbReference type="Pfam" id="PF13173"/>
    </source>
</evidence>
<dbReference type="InterPro" id="IPR041682">
    <property type="entry name" value="AAA_14"/>
</dbReference>
<dbReference type="InterPro" id="IPR025420">
    <property type="entry name" value="DUF4143"/>
</dbReference>
<reference evidence="4" key="1">
    <citation type="submission" date="2012-11" db="EMBL/GenBank/DDBJ databases">
        <authorList>
            <person name="Lucero-Rivera Y.E."/>
            <person name="Tovar-Ramirez D."/>
        </authorList>
    </citation>
    <scope>NUCLEOTIDE SEQUENCE [LARGE SCALE GENOMIC DNA]</scope>
    <source>
        <strain evidence="4">Araruama</strain>
    </source>
</reference>
<dbReference type="Pfam" id="PF13173">
    <property type="entry name" value="AAA_14"/>
    <property type="match status" value="1"/>
</dbReference>
<comment type="caution">
    <text evidence="3">The sequence shown here is derived from an EMBL/GenBank/DDBJ whole genome shotgun (WGS) entry which is preliminary data.</text>
</comment>
<dbReference type="Proteomes" id="UP000189670">
    <property type="component" value="Unassembled WGS sequence"/>
</dbReference>
<evidence type="ECO:0000313" key="3">
    <source>
        <dbReference type="EMBL" id="ETR68076.1"/>
    </source>
</evidence>
<sequence length="324" mass="37819">EIHKYTKWKNLLKGYYDDLKHALRFIISGSARLDYFRASGDSLVGRYFLSKMYPLHPNDMIGKSICFTDMWHPNANFFNLEVPSKEFQEACTQLLNLTGFPEPVSNGTQTFYRRWQKDHISLITQEDLRDLSKINNISKLQTLVYLLPERVASTLSLNNIRQTLECSHQTVQNWLNALKLVYILFEIPPYSKKISRSILKDKKYYFWDWGLVEDSGKRFENFIAVQLSRAISAWNEWGLGAYALFFVRTKDGKEVDFLITEKDSPLILIECKKSDTTFSKHLTYFKDRLGVKFAVQLLEKSRIIKQVAPDSYVISADCFLQMLP</sequence>
<dbReference type="EMBL" id="ATBP01001086">
    <property type="protein sequence ID" value="ETR68076.1"/>
    <property type="molecule type" value="Genomic_DNA"/>
</dbReference>
<feature type="non-terminal residue" evidence="3">
    <location>
        <position position="1"/>
    </location>
</feature>
<accession>A0A1V1NZY7</accession>
<feature type="domain" description="DUF4143" evidence="2">
    <location>
        <begin position="125"/>
        <end position="274"/>
    </location>
</feature>
<evidence type="ECO:0000313" key="4">
    <source>
        <dbReference type="Proteomes" id="UP000189670"/>
    </source>
</evidence>
<dbReference type="PANTHER" id="PTHR43566:SF1">
    <property type="entry name" value="AAA+ ATPASE DOMAIN-CONTAINING PROTEIN"/>
    <property type="match status" value="1"/>
</dbReference>
<feature type="domain" description="AAA" evidence="1">
    <location>
        <begin position="1"/>
        <end position="56"/>
    </location>
</feature>
<gene>
    <name evidence="3" type="ORF">OMM_10902</name>
</gene>